<dbReference type="PANTHER" id="PTHR30204:SF69">
    <property type="entry name" value="MERR-FAMILY TRANSCRIPTIONAL REGULATOR"/>
    <property type="match status" value="1"/>
</dbReference>
<dbReference type="Gene3D" id="1.10.1660.10">
    <property type="match status" value="1"/>
</dbReference>
<evidence type="ECO:0000313" key="6">
    <source>
        <dbReference type="EMBL" id="NMD49381.1"/>
    </source>
</evidence>
<evidence type="ECO:0000256" key="1">
    <source>
        <dbReference type="ARBA" id="ARBA00022491"/>
    </source>
</evidence>
<dbReference type="RefSeq" id="WP_193523650.1">
    <property type="nucleotide sequence ID" value="NZ_JABASA010000012.1"/>
</dbReference>
<proteinExistence type="predicted"/>
<accession>A0A7X9LDW9</accession>
<gene>
    <name evidence="6" type="ORF">HHO37_06860</name>
</gene>
<dbReference type="EMBL" id="JABASA010000012">
    <property type="protein sequence ID" value="NMD49381.1"/>
    <property type="molecule type" value="Genomic_DNA"/>
</dbReference>
<dbReference type="AlphaFoldDB" id="A0A7X9LDW9"/>
<dbReference type="SMART" id="SM00422">
    <property type="entry name" value="HTH_MERR"/>
    <property type="match status" value="1"/>
</dbReference>
<dbReference type="SUPFAM" id="SSF46955">
    <property type="entry name" value="Putative DNA-binding domain"/>
    <property type="match status" value="1"/>
</dbReference>
<dbReference type="GO" id="GO:0003677">
    <property type="term" value="F:DNA binding"/>
    <property type="evidence" value="ECO:0007669"/>
    <property type="project" value="UniProtKB-KW"/>
</dbReference>
<reference evidence="6 7" key="1">
    <citation type="submission" date="2020-04" db="EMBL/GenBank/DDBJ databases">
        <title>MicrobeNet Type strains.</title>
        <authorList>
            <person name="Nicholson A.C."/>
        </authorList>
    </citation>
    <scope>NUCLEOTIDE SEQUENCE [LARGE SCALE GENOMIC DNA]</scope>
    <source>
        <strain evidence="6 7">DSM 22768</strain>
    </source>
</reference>
<feature type="domain" description="HTH merR-type" evidence="5">
    <location>
        <begin position="1"/>
        <end position="74"/>
    </location>
</feature>
<organism evidence="6 7">
    <name type="scientific">Streptococcus ratti</name>
    <dbReference type="NCBI Taxonomy" id="1341"/>
    <lineage>
        <taxon>Bacteria</taxon>
        <taxon>Bacillati</taxon>
        <taxon>Bacillota</taxon>
        <taxon>Bacilli</taxon>
        <taxon>Lactobacillales</taxon>
        <taxon>Streptococcaceae</taxon>
        <taxon>Streptococcus</taxon>
    </lineage>
</organism>
<dbReference type="InterPro" id="IPR009061">
    <property type="entry name" value="DNA-bd_dom_put_sf"/>
</dbReference>
<keyword evidence="4" id="KW-0804">Transcription</keyword>
<dbReference type="CDD" id="cd01107">
    <property type="entry name" value="HTH_BmrR"/>
    <property type="match status" value="1"/>
</dbReference>
<sequence length="284" mass="34143">MNLILKIGDFSRINNISIQTLRYYDKIGLLSPYSIDKETGYRYYHINQSQIVDEIQYLRQLDFSLEEIRAILSTQENMTEINHFINEHRQHLLSEKHRLEERLKEIDAFQTSAQIYDYKRHCHDLEILSLPARRMIIYQTQQNIYQMTDEDYEFHLREFKLALKKSKLSYSIFSRVGSIIAQKDFKNRNWLSHQMFMFSNDEAADFAIKTYPSSLYALTYCTSFQEEIEKLDLFYQMIINKGYDITGDYICEVIHEHPRLNQNKRDMFIRMQVAIKQTENKNGF</sequence>
<dbReference type="InterPro" id="IPR047057">
    <property type="entry name" value="MerR_fam"/>
</dbReference>
<dbReference type="PANTHER" id="PTHR30204">
    <property type="entry name" value="REDOX-CYCLING DRUG-SENSING TRANSCRIPTIONAL ACTIVATOR SOXR"/>
    <property type="match status" value="1"/>
</dbReference>
<evidence type="ECO:0000313" key="7">
    <source>
        <dbReference type="Proteomes" id="UP000532121"/>
    </source>
</evidence>
<dbReference type="InterPro" id="IPR000551">
    <property type="entry name" value="MerR-type_HTH_dom"/>
</dbReference>
<evidence type="ECO:0000256" key="3">
    <source>
        <dbReference type="ARBA" id="ARBA00023125"/>
    </source>
</evidence>
<comment type="caution">
    <text evidence="6">The sequence shown here is derived from an EMBL/GenBank/DDBJ whole genome shotgun (WGS) entry which is preliminary data.</text>
</comment>
<keyword evidence="2" id="KW-0805">Transcription regulation</keyword>
<dbReference type="PROSITE" id="PS50937">
    <property type="entry name" value="HTH_MERR_2"/>
    <property type="match status" value="1"/>
</dbReference>
<dbReference type="Proteomes" id="UP000532121">
    <property type="component" value="Unassembled WGS sequence"/>
</dbReference>
<evidence type="ECO:0000256" key="4">
    <source>
        <dbReference type="ARBA" id="ARBA00023163"/>
    </source>
</evidence>
<dbReference type="GO" id="GO:0003700">
    <property type="term" value="F:DNA-binding transcription factor activity"/>
    <property type="evidence" value="ECO:0007669"/>
    <property type="project" value="InterPro"/>
</dbReference>
<evidence type="ECO:0000259" key="5">
    <source>
        <dbReference type="PROSITE" id="PS50937"/>
    </source>
</evidence>
<dbReference type="Pfam" id="PF13411">
    <property type="entry name" value="MerR_1"/>
    <property type="match status" value="1"/>
</dbReference>
<evidence type="ECO:0000256" key="2">
    <source>
        <dbReference type="ARBA" id="ARBA00023015"/>
    </source>
</evidence>
<keyword evidence="3" id="KW-0238">DNA-binding</keyword>
<protein>
    <submittedName>
        <fullName evidence="6">MerR family transcriptional regulator</fullName>
    </submittedName>
</protein>
<keyword evidence="1" id="KW-0678">Repressor</keyword>
<name>A0A7X9LDW9_STRRT</name>